<dbReference type="Proteomes" id="UP000632063">
    <property type="component" value="Unassembled WGS sequence"/>
</dbReference>
<keyword evidence="2" id="KW-1185">Reference proteome</keyword>
<proteinExistence type="predicted"/>
<name>A0ABR9CJ15_9HYPH</name>
<evidence type="ECO:0000313" key="2">
    <source>
        <dbReference type="Proteomes" id="UP000632063"/>
    </source>
</evidence>
<comment type="caution">
    <text evidence="1">The sequence shown here is derived from an EMBL/GenBank/DDBJ whole genome shotgun (WGS) entry which is preliminary data.</text>
</comment>
<reference evidence="1 2" key="2">
    <citation type="journal article" date="2021" name="Int. J. Syst. Evol. Microbiol.">
        <title>Roseibium litorale sp. nov., isolated from a tidal flat sediment and proposal for the reclassification of Labrenzia polysiphoniae as Roseibium polysiphoniae comb. nov.</title>
        <authorList>
            <person name="Liu Y."/>
            <person name="Pei T."/>
            <person name="Du J."/>
            <person name="Chao M."/>
            <person name="Deng M.R."/>
            <person name="Zhu H."/>
        </authorList>
    </citation>
    <scope>NUCLEOTIDE SEQUENCE [LARGE SCALE GENOMIC DNA]</scope>
    <source>
        <strain evidence="1 2">4C16A</strain>
    </source>
</reference>
<accession>A0ABR9CJ15</accession>
<dbReference type="EMBL" id="JACYXI010000002">
    <property type="protein sequence ID" value="MBD8890824.1"/>
    <property type="molecule type" value="Genomic_DNA"/>
</dbReference>
<protein>
    <submittedName>
        <fullName evidence="1">Uncharacterized protein</fullName>
    </submittedName>
</protein>
<dbReference type="RefSeq" id="WP_192146960.1">
    <property type="nucleotide sequence ID" value="NZ_JACYXI010000002.1"/>
</dbReference>
<organism evidence="1 2">
    <name type="scientific">Roseibium litorale</name>
    <dbReference type="NCBI Taxonomy" id="2803841"/>
    <lineage>
        <taxon>Bacteria</taxon>
        <taxon>Pseudomonadati</taxon>
        <taxon>Pseudomonadota</taxon>
        <taxon>Alphaproteobacteria</taxon>
        <taxon>Hyphomicrobiales</taxon>
        <taxon>Stappiaceae</taxon>
        <taxon>Roseibium</taxon>
    </lineage>
</organism>
<evidence type="ECO:0000313" key="1">
    <source>
        <dbReference type="EMBL" id="MBD8890824.1"/>
    </source>
</evidence>
<gene>
    <name evidence="1" type="ORF">IG616_04645</name>
</gene>
<sequence length="202" mass="23760">MTVPGEITHYFSRSDRPFRNLGDLEEQDAAKVIDALQKRRLNNPGFKRVFGRTYLDFRQRTEARMREIFAANGGKPERRSPHYFVLGTCDWFADLYPDTGTVSLDWRELPREIASFTYPDSFISMRFGEEYGLPHMPLEPYHEKVFFLDELESVVERYGLPDGSKDETYEGYHTRKFEKYIEVQVWSDKPVSEHLVRLEDGA</sequence>
<reference evidence="2" key="1">
    <citation type="submission" date="2020-09" db="EMBL/GenBank/DDBJ databases">
        <title>The genome sequence of strain Labrenzia suaedae 4C16A.</title>
        <authorList>
            <person name="Liu Y."/>
        </authorList>
    </citation>
    <scope>NUCLEOTIDE SEQUENCE [LARGE SCALE GENOMIC DNA]</scope>
    <source>
        <strain evidence="2">4C16A</strain>
    </source>
</reference>